<name>A0A367FPE0_9ACTN</name>
<dbReference type="SUPFAM" id="SSF55186">
    <property type="entry name" value="ThrRS/AlaRS common domain"/>
    <property type="match status" value="1"/>
</dbReference>
<reference evidence="1 2" key="1">
    <citation type="submission" date="2018-06" db="EMBL/GenBank/DDBJ databases">
        <title>Sphaerisporangium craniellae sp. nov., isolated from a marine sponge in the South China Sea.</title>
        <authorList>
            <person name="Li L."/>
        </authorList>
    </citation>
    <scope>NUCLEOTIDE SEQUENCE [LARGE SCALE GENOMIC DNA]</scope>
    <source>
        <strain evidence="1 2">CCTCC AA 208026</strain>
    </source>
</reference>
<dbReference type="GO" id="GO:0016787">
    <property type="term" value="F:hydrolase activity"/>
    <property type="evidence" value="ECO:0007669"/>
    <property type="project" value="UniProtKB-KW"/>
</dbReference>
<keyword evidence="1" id="KW-0378">Hydrolase</keyword>
<gene>
    <name evidence="1" type="ORF">DQ384_07090</name>
</gene>
<sequence>MDTQVTYPRGDVHGKSRVVTSTPLENGHGVVTEETPFHPLDHTWPDQPADRGTVNGLPVLDCVTGASDGTRLYLGTDIPARRGAEGWDWLVVHVLEEPVDGEAELIVDAAYRRALSAGHTACHLTALALNEALAGRWRKETVPDSLGHPDFDQAAIFSSRVSEYGSTDVYRLGKSLRRKGFDAEGLDLTELTRRIEDRLAEWIAADAPVMVEDPSGALSGRRTWRCSLPEGQAHIPCGGTHVTRTSELGAVGVSLSFDGAELTMRSLVSTPPLR</sequence>
<dbReference type="Proteomes" id="UP000253094">
    <property type="component" value="Unassembled WGS sequence"/>
</dbReference>
<dbReference type="AlphaFoldDB" id="A0A367FPE0"/>
<protein>
    <submittedName>
        <fullName evidence="1">Metal-dependent hydrolase</fullName>
    </submittedName>
</protein>
<dbReference type="OrthoDB" id="6396444at2"/>
<dbReference type="EMBL" id="QOIL01000003">
    <property type="protein sequence ID" value="RCG32258.1"/>
    <property type="molecule type" value="Genomic_DNA"/>
</dbReference>
<accession>A0A367FPE0</accession>
<dbReference type="Gene3D" id="3.30.980.10">
    <property type="entry name" value="Threonyl-trna Synthetase, Chain A, domain 2"/>
    <property type="match status" value="1"/>
</dbReference>
<organism evidence="1 2">
    <name type="scientific">Sphaerisporangium album</name>
    <dbReference type="NCBI Taxonomy" id="509200"/>
    <lineage>
        <taxon>Bacteria</taxon>
        <taxon>Bacillati</taxon>
        <taxon>Actinomycetota</taxon>
        <taxon>Actinomycetes</taxon>
        <taxon>Streptosporangiales</taxon>
        <taxon>Streptosporangiaceae</taxon>
        <taxon>Sphaerisporangium</taxon>
    </lineage>
</organism>
<dbReference type="InterPro" id="IPR018163">
    <property type="entry name" value="Thr/Ala-tRNA-synth_IIc_edit"/>
</dbReference>
<dbReference type="GO" id="GO:0000166">
    <property type="term" value="F:nucleotide binding"/>
    <property type="evidence" value="ECO:0007669"/>
    <property type="project" value="InterPro"/>
</dbReference>
<proteinExistence type="predicted"/>
<keyword evidence="2" id="KW-1185">Reference proteome</keyword>
<dbReference type="RefSeq" id="WP_114027873.1">
    <property type="nucleotide sequence ID" value="NZ_QOIL01000003.1"/>
</dbReference>
<comment type="caution">
    <text evidence="1">The sequence shown here is derived from an EMBL/GenBank/DDBJ whole genome shotgun (WGS) entry which is preliminary data.</text>
</comment>
<evidence type="ECO:0000313" key="2">
    <source>
        <dbReference type="Proteomes" id="UP000253094"/>
    </source>
</evidence>
<evidence type="ECO:0000313" key="1">
    <source>
        <dbReference type="EMBL" id="RCG32258.1"/>
    </source>
</evidence>